<protein>
    <submittedName>
        <fullName evidence="2">Uncharacterized protein</fullName>
    </submittedName>
</protein>
<feature type="region of interest" description="Disordered" evidence="1">
    <location>
        <begin position="59"/>
        <end position="124"/>
    </location>
</feature>
<sequence length="124" mass="13437">MASSNEQIFPTKGFTSFDQNLISDLASLASFDQSHHDKFHVVRSGLSLDFASLGRMTKPHPDAIQRSKTHLPSAETLRAPSRPHALSPAGKDAPDAQAYPLLSTDHAPAGPFRRRHMVASPPSV</sequence>
<organism evidence="2 3">
    <name type="scientific">Hibiscus sabdariffa</name>
    <name type="common">roselle</name>
    <dbReference type="NCBI Taxonomy" id="183260"/>
    <lineage>
        <taxon>Eukaryota</taxon>
        <taxon>Viridiplantae</taxon>
        <taxon>Streptophyta</taxon>
        <taxon>Embryophyta</taxon>
        <taxon>Tracheophyta</taxon>
        <taxon>Spermatophyta</taxon>
        <taxon>Magnoliopsida</taxon>
        <taxon>eudicotyledons</taxon>
        <taxon>Gunneridae</taxon>
        <taxon>Pentapetalae</taxon>
        <taxon>rosids</taxon>
        <taxon>malvids</taxon>
        <taxon>Malvales</taxon>
        <taxon>Malvaceae</taxon>
        <taxon>Malvoideae</taxon>
        <taxon>Hibiscus</taxon>
    </lineage>
</organism>
<evidence type="ECO:0000313" key="2">
    <source>
        <dbReference type="EMBL" id="KAK8502266.1"/>
    </source>
</evidence>
<evidence type="ECO:0000313" key="3">
    <source>
        <dbReference type="Proteomes" id="UP001472677"/>
    </source>
</evidence>
<comment type="caution">
    <text evidence="2">The sequence shown here is derived from an EMBL/GenBank/DDBJ whole genome shotgun (WGS) entry which is preliminary data.</text>
</comment>
<dbReference type="Proteomes" id="UP001472677">
    <property type="component" value="Unassembled WGS sequence"/>
</dbReference>
<name>A0ABR2B7L2_9ROSI</name>
<keyword evidence="3" id="KW-1185">Reference proteome</keyword>
<accession>A0ABR2B7L2</accession>
<dbReference type="EMBL" id="JBBPBM010000173">
    <property type="protein sequence ID" value="KAK8502266.1"/>
    <property type="molecule type" value="Genomic_DNA"/>
</dbReference>
<gene>
    <name evidence="2" type="ORF">V6N12_011684</name>
</gene>
<evidence type="ECO:0000256" key="1">
    <source>
        <dbReference type="SAM" id="MobiDB-lite"/>
    </source>
</evidence>
<proteinExistence type="predicted"/>
<reference evidence="2 3" key="1">
    <citation type="journal article" date="2024" name="G3 (Bethesda)">
        <title>Genome assembly of Hibiscus sabdariffa L. provides insights into metabolisms of medicinal natural products.</title>
        <authorList>
            <person name="Kim T."/>
        </authorList>
    </citation>
    <scope>NUCLEOTIDE SEQUENCE [LARGE SCALE GENOMIC DNA]</scope>
    <source>
        <strain evidence="2">TK-2024</strain>
        <tissue evidence="2">Old leaves</tissue>
    </source>
</reference>